<comment type="caution">
    <text evidence="1">The sequence shown here is derived from an EMBL/GenBank/DDBJ whole genome shotgun (WGS) entry which is preliminary data.</text>
</comment>
<dbReference type="PANTHER" id="PTHR38448">
    <property type="entry name" value="REGULATORY PROTEIN YLBF-RELATED"/>
    <property type="match status" value="1"/>
</dbReference>
<accession>A0ABT2PWR4</accession>
<dbReference type="InterPro" id="IPR010368">
    <property type="entry name" value="Com_YlbF"/>
</dbReference>
<gene>
    <name evidence="1" type="ORF">N7603_07010</name>
</gene>
<dbReference type="PIRSF" id="PIRSF021287">
    <property type="entry name" value="Biofilm_formation_YmcA"/>
    <property type="match status" value="1"/>
</dbReference>
<name>A0ABT2PWR4_9MOLU</name>
<dbReference type="RefSeq" id="WP_262096711.1">
    <property type="nucleotide sequence ID" value="NZ_JAOEGN010000013.1"/>
</dbReference>
<proteinExistence type="predicted"/>
<dbReference type="PANTHER" id="PTHR38448:SF1">
    <property type="entry name" value="YLBF FAMILY REGULATOR"/>
    <property type="match status" value="1"/>
</dbReference>
<dbReference type="SUPFAM" id="SSF158622">
    <property type="entry name" value="YheA/YmcA-like"/>
    <property type="match status" value="1"/>
</dbReference>
<dbReference type="EMBL" id="JAOEGN010000013">
    <property type="protein sequence ID" value="MCU0105403.1"/>
    <property type="molecule type" value="Genomic_DNA"/>
</dbReference>
<evidence type="ECO:0000313" key="1">
    <source>
        <dbReference type="EMBL" id="MCU0105403.1"/>
    </source>
</evidence>
<dbReference type="InterPro" id="IPR052767">
    <property type="entry name" value="Bact_com_dev_regulator"/>
</dbReference>
<reference evidence="2" key="1">
    <citation type="submission" date="2023-07" db="EMBL/GenBank/DDBJ databases">
        <title>Novel Mycoplasma species identified in domestic and wild animals.</title>
        <authorList>
            <person name="Volokhov D.V."/>
            <person name="Furtak V.A."/>
            <person name="Zagorodnyaya T.A."/>
        </authorList>
    </citation>
    <scope>NUCLEOTIDE SEQUENCE [LARGE SCALE GENOMIC DNA]</scope>
    <source>
        <strain evidence="2">92-19</strain>
    </source>
</reference>
<dbReference type="Pfam" id="PF06133">
    <property type="entry name" value="Com_YlbF"/>
    <property type="match status" value="1"/>
</dbReference>
<dbReference type="Proteomes" id="UP001209076">
    <property type="component" value="Unassembled WGS sequence"/>
</dbReference>
<organism evidence="1 2">
    <name type="scientific">Paracholeplasma vituli</name>
    <dbReference type="NCBI Taxonomy" id="69473"/>
    <lineage>
        <taxon>Bacteria</taxon>
        <taxon>Bacillati</taxon>
        <taxon>Mycoplasmatota</taxon>
        <taxon>Mollicutes</taxon>
        <taxon>Acholeplasmatales</taxon>
        <taxon>Acholeplasmataceae</taxon>
        <taxon>Paracholeplasma</taxon>
    </lineage>
</organism>
<dbReference type="Gene3D" id="1.20.1500.10">
    <property type="entry name" value="YheA/YmcA-like"/>
    <property type="match status" value="1"/>
</dbReference>
<dbReference type="InterPro" id="IPR023378">
    <property type="entry name" value="YheA/YmcA-like_dom_sf"/>
</dbReference>
<evidence type="ECO:0000313" key="2">
    <source>
        <dbReference type="Proteomes" id="UP001209076"/>
    </source>
</evidence>
<sequence length="117" mass="13718">MSKRDELIEMIESLDILKRYQKFEQVINGDKDLKRRFSEMKALQKQLVNAKTIQKPKAIDQFQAAYDEVRQSIETDPMIETYLDLQQELNDLLKEIKEIIETEINQAISNQSVISGK</sequence>
<dbReference type="InterPro" id="IPR016783">
    <property type="entry name" value="Biofilm_formation_YmcA"/>
</dbReference>
<keyword evidence="2" id="KW-1185">Reference proteome</keyword>
<protein>
    <submittedName>
        <fullName evidence="1">YlbF family regulator</fullName>
    </submittedName>
</protein>